<evidence type="ECO:0000313" key="2">
    <source>
        <dbReference type="Proteomes" id="UP000585474"/>
    </source>
</evidence>
<dbReference type="PANTHER" id="PTHR31209">
    <property type="entry name" value="COFACTOR-INDEPENDENT PHOSPHOGLYCERATE MUTASE"/>
    <property type="match status" value="1"/>
</dbReference>
<proteinExistence type="predicted"/>
<dbReference type="InterPro" id="IPR004456">
    <property type="entry name" value="Pglycerate_mutase_ApgM"/>
</dbReference>
<dbReference type="GO" id="GO:0004619">
    <property type="term" value="F:phosphoglycerate mutase activity"/>
    <property type="evidence" value="ECO:0007669"/>
    <property type="project" value="InterPro"/>
</dbReference>
<dbReference type="Proteomes" id="UP000585474">
    <property type="component" value="Unassembled WGS sequence"/>
</dbReference>
<reference evidence="1 2" key="1">
    <citation type="submission" date="2019-07" db="EMBL/GenBank/DDBJ databases">
        <title>De Novo Assembly of kiwifruit Actinidia rufa.</title>
        <authorList>
            <person name="Sugita-Konishi S."/>
            <person name="Sato K."/>
            <person name="Mori E."/>
            <person name="Abe Y."/>
            <person name="Kisaki G."/>
            <person name="Hamano K."/>
            <person name="Suezawa K."/>
            <person name="Otani M."/>
            <person name="Fukuda T."/>
            <person name="Manabe T."/>
            <person name="Gomi K."/>
            <person name="Tabuchi M."/>
            <person name="Akimitsu K."/>
            <person name="Kataoka I."/>
        </authorList>
    </citation>
    <scope>NUCLEOTIDE SEQUENCE [LARGE SCALE GENOMIC DNA]</scope>
    <source>
        <strain evidence="2">cv. Fuchu</strain>
    </source>
</reference>
<dbReference type="InterPro" id="IPR017850">
    <property type="entry name" value="Alkaline_phosphatase_core_sf"/>
</dbReference>
<dbReference type="Gene3D" id="3.40.720.10">
    <property type="entry name" value="Alkaline Phosphatase, subunit A"/>
    <property type="match status" value="1"/>
</dbReference>
<sequence length="142" mass="15373">MSINRADQMDMILASFILKAIDDAGHDKASIFKVKGLEAVDRAIGQLAKLLWQAESTGNFQYFICIKDFVGAVGGESSILETSLEPFPLPTTKPGEDLADNLGLEEAKRSVQLKAFCGDSVCKFDEIEAARGCLGRFPGGER</sequence>
<name>A0A7J0H7A6_9ERIC</name>
<dbReference type="EMBL" id="BJWL01000027">
    <property type="protein sequence ID" value="GFZ18982.1"/>
    <property type="molecule type" value="Genomic_DNA"/>
</dbReference>
<dbReference type="PANTHER" id="PTHR31209:SF0">
    <property type="entry name" value="METALLOENZYME DOMAIN-CONTAINING PROTEIN"/>
    <property type="match status" value="1"/>
</dbReference>
<organism evidence="1 2">
    <name type="scientific">Actinidia rufa</name>
    <dbReference type="NCBI Taxonomy" id="165716"/>
    <lineage>
        <taxon>Eukaryota</taxon>
        <taxon>Viridiplantae</taxon>
        <taxon>Streptophyta</taxon>
        <taxon>Embryophyta</taxon>
        <taxon>Tracheophyta</taxon>
        <taxon>Spermatophyta</taxon>
        <taxon>Magnoliopsida</taxon>
        <taxon>eudicotyledons</taxon>
        <taxon>Gunneridae</taxon>
        <taxon>Pentapetalae</taxon>
        <taxon>asterids</taxon>
        <taxon>Ericales</taxon>
        <taxon>Actinidiaceae</taxon>
        <taxon>Actinidia</taxon>
    </lineage>
</organism>
<gene>
    <name evidence="1" type="ORF">Acr_27g0007210</name>
</gene>
<evidence type="ECO:0000313" key="1">
    <source>
        <dbReference type="EMBL" id="GFZ18982.1"/>
    </source>
</evidence>
<dbReference type="AlphaFoldDB" id="A0A7J0H7A6"/>
<comment type="caution">
    <text evidence="1">The sequence shown here is derived from an EMBL/GenBank/DDBJ whole genome shotgun (WGS) entry which is preliminary data.</text>
</comment>
<protein>
    <submittedName>
        <fullName evidence="1">Cofactor-independent phosphoglycerate mutase</fullName>
    </submittedName>
</protein>
<keyword evidence="2" id="KW-1185">Reference proteome</keyword>
<dbReference type="OrthoDB" id="113620at2759"/>
<accession>A0A7J0H7A6</accession>